<keyword evidence="3" id="KW-1185">Reference proteome</keyword>
<keyword evidence="1 2" id="KW-0808">Transferase</keyword>
<dbReference type="OrthoDB" id="671439at2759"/>
<dbReference type="PANTHER" id="PTHR31642:SF310">
    <property type="entry name" value="FATTY ALCOHOL:CAFFEOYL-COA ACYLTRANSFERASE"/>
    <property type="match status" value="1"/>
</dbReference>
<evidence type="ECO:0000256" key="1">
    <source>
        <dbReference type="ARBA" id="ARBA00022679"/>
    </source>
</evidence>
<gene>
    <name evidence="2" type="ORF">SYNPS1DRAFT_27807</name>
</gene>
<dbReference type="Pfam" id="PF02458">
    <property type="entry name" value="Transferase"/>
    <property type="match status" value="1"/>
</dbReference>
<dbReference type="EMBL" id="KZ989406">
    <property type="protein sequence ID" value="RKP26503.1"/>
    <property type="molecule type" value="Genomic_DNA"/>
</dbReference>
<protein>
    <submittedName>
        <fullName evidence="2">Transferase</fullName>
    </submittedName>
</protein>
<dbReference type="AlphaFoldDB" id="A0A4P9Z1Y6"/>
<name>A0A4P9Z1Y6_9FUNG</name>
<sequence length="445" mass="49885">MTVDATVEYWLAPTDAATAQAKYQLSDTDDIPGPHTHRLFFYKNHARKADFMPTEKLVAALRKIIDQYPIIAGRIVCTEDGALEVHPSAKGVHYRESHTADDIALFEPDWPQSSMRDEWAAVSWLEGEDVAFAVHVVRFANNSGVLVCQSGHHQIADGTGWSMLLRAWAAFARGETPPPPEHNRHLLRLGPTERHLVRKPSADKPSWETIYLKPVGAVSAIILRFSADSIARLKQDAVDSLSEEERRTSFFSTNDVVCSVLWRAFIRSRRLPHEQRLAKQTPRNMRAHLHDVPSHYFGNAIDSPEFVATAGELLDSSLGRVALRHREAVHGKAFADGREWIKHANAEGVEALINRETVWKNGIDFLTTDWSRFGYYKQMDFGDGNPVSSRRLVCKQMSITTIMESPPSTQSGNGRSLDVSVAIDTACYERMIADDELAKYITVIG</sequence>
<dbReference type="Proteomes" id="UP000278143">
    <property type="component" value="Unassembled WGS sequence"/>
</dbReference>
<dbReference type="InterPro" id="IPR050317">
    <property type="entry name" value="Plant_Fungal_Acyltransferase"/>
</dbReference>
<dbReference type="Gene3D" id="3.30.559.10">
    <property type="entry name" value="Chloramphenicol acetyltransferase-like domain"/>
    <property type="match status" value="2"/>
</dbReference>
<evidence type="ECO:0000313" key="2">
    <source>
        <dbReference type="EMBL" id="RKP26503.1"/>
    </source>
</evidence>
<proteinExistence type="predicted"/>
<dbReference type="PANTHER" id="PTHR31642">
    <property type="entry name" value="TRICHOTHECENE 3-O-ACETYLTRANSFERASE"/>
    <property type="match status" value="1"/>
</dbReference>
<dbReference type="GO" id="GO:0016747">
    <property type="term" value="F:acyltransferase activity, transferring groups other than amino-acyl groups"/>
    <property type="evidence" value="ECO:0007669"/>
    <property type="project" value="TreeGrafter"/>
</dbReference>
<reference evidence="3" key="1">
    <citation type="journal article" date="2018" name="Nat. Microbiol.">
        <title>Leveraging single-cell genomics to expand the fungal tree of life.</title>
        <authorList>
            <person name="Ahrendt S.R."/>
            <person name="Quandt C.A."/>
            <person name="Ciobanu D."/>
            <person name="Clum A."/>
            <person name="Salamov A."/>
            <person name="Andreopoulos B."/>
            <person name="Cheng J.F."/>
            <person name="Woyke T."/>
            <person name="Pelin A."/>
            <person name="Henrissat B."/>
            <person name="Reynolds N.K."/>
            <person name="Benny G.L."/>
            <person name="Smith M.E."/>
            <person name="James T.Y."/>
            <person name="Grigoriev I.V."/>
        </authorList>
    </citation>
    <scope>NUCLEOTIDE SEQUENCE [LARGE SCALE GENOMIC DNA]</scope>
    <source>
        <strain evidence="3">Benny S71-1</strain>
    </source>
</reference>
<dbReference type="SUPFAM" id="SSF52777">
    <property type="entry name" value="CoA-dependent acyltransferases"/>
    <property type="match status" value="1"/>
</dbReference>
<evidence type="ECO:0000313" key="3">
    <source>
        <dbReference type="Proteomes" id="UP000278143"/>
    </source>
</evidence>
<organism evidence="2 3">
    <name type="scientific">Syncephalis pseudoplumigaleata</name>
    <dbReference type="NCBI Taxonomy" id="1712513"/>
    <lineage>
        <taxon>Eukaryota</taxon>
        <taxon>Fungi</taxon>
        <taxon>Fungi incertae sedis</taxon>
        <taxon>Zoopagomycota</taxon>
        <taxon>Zoopagomycotina</taxon>
        <taxon>Zoopagomycetes</taxon>
        <taxon>Zoopagales</taxon>
        <taxon>Piptocephalidaceae</taxon>
        <taxon>Syncephalis</taxon>
    </lineage>
</organism>
<accession>A0A4P9Z1Y6</accession>
<dbReference type="InterPro" id="IPR023213">
    <property type="entry name" value="CAT-like_dom_sf"/>
</dbReference>